<comment type="caution">
    <text evidence="2">The sequence shown here is derived from an EMBL/GenBank/DDBJ whole genome shotgun (WGS) entry which is preliminary data.</text>
</comment>
<keyword evidence="3" id="KW-1185">Reference proteome</keyword>
<name>A0A841PAU6_9HYPH</name>
<dbReference type="EMBL" id="JACHEF010000005">
    <property type="protein sequence ID" value="MBB6412256.1"/>
    <property type="molecule type" value="Genomic_DNA"/>
</dbReference>
<dbReference type="Proteomes" id="UP000556329">
    <property type="component" value="Unassembled WGS sequence"/>
</dbReference>
<evidence type="ECO:0000256" key="1">
    <source>
        <dbReference type="SAM" id="MobiDB-lite"/>
    </source>
</evidence>
<dbReference type="RefSeq" id="WP_184875167.1">
    <property type="nucleotide sequence ID" value="NZ_JACHEF010000005.1"/>
</dbReference>
<feature type="region of interest" description="Disordered" evidence="1">
    <location>
        <begin position="19"/>
        <end position="81"/>
    </location>
</feature>
<proteinExistence type="predicted"/>
<accession>A0A841PAU6</accession>
<gene>
    <name evidence="2" type="ORF">HNQ71_004946</name>
</gene>
<sequence length="81" mass="8738">MKGLRSLVAELSSSWLKRRKAQAAQTAGPKTANPQTLSPKTASPKAVNTAKASPRVAEHKTRQRPPHKPKPLSSRDVASNM</sequence>
<dbReference type="AlphaFoldDB" id="A0A841PAU6"/>
<reference evidence="2 3" key="1">
    <citation type="submission" date="2020-08" db="EMBL/GenBank/DDBJ databases">
        <title>Genomic Encyclopedia of Type Strains, Phase IV (KMG-IV): sequencing the most valuable type-strain genomes for metagenomic binning, comparative biology and taxonomic classification.</title>
        <authorList>
            <person name="Goeker M."/>
        </authorList>
    </citation>
    <scope>NUCLEOTIDE SEQUENCE [LARGE SCALE GENOMIC DNA]</scope>
    <source>
        <strain evidence="2 3">DSM 100039</strain>
    </source>
</reference>
<feature type="compositionally biased region" description="Basic residues" evidence="1">
    <location>
        <begin position="61"/>
        <end position="70"/>
    </location>
</feature>
<evidence type="ECO:0000313" key="3">
    <source>
        <dbReference type="Proteomes" id="UP000556329"/>
    </source>
</evidence>
<evidence type="ECO:0000313" key="2">
    <source>
        <dbReference type="EMBL" id="MBB6412256.1"/>
    </source>
</evidence>
<protein>
    <submittedName>
        <fullName evidence="2">Uncharacterized protein</fullName>
    </submittedName>
</protein>
<feature type="compositionally biased region" description="Polar residues" evidence="1">
    <location>
        <begin position="32"/>
        <end position="41"/>
    </location>
</feature>
<organism evidence="2 3">
    <name type="scientific">Mesorhizobium sangaii</name>
    <dbReference type="NCBI Taxonomy" id="505389"/>
    <lineage>
        <taxon>Bacteria</taxon>
        <taxon>Pseudomonadati</taxon>
        <taxon>Pseudomonadota</taxon>
        <taxon>Alphaproteobacteria</taxon>
        <taxon>Hyphomicrobiales</taxon>
        <taxon>Phyllobacteriaceae</taxon>
        <taxon>Mesorhizobium</taxon>
    </lineage>
</organism>